<dbReference type="Pfam" id="PF19578">
    <property type="entry name" value="DUF6090"/>
    <property type="match status" value="1"/>
</dbReference>
<keyword evidence="1" id="KW-0175">Coiled coil</keyword>
<evidence type="ECO:0000313" key="4">
    <source>
        <dbReference type="Proteomes" id="UP000245430"/>
    </source>
</evidence>
<keyword evidence="2" id="KW-1133">Transmembrane helix</keyword>
<dbReference type="RefSeq" id="WP_146192542.1">
    <property type="nucleotide sequence ID" value="NZ_QGGP01000002.1"/>
</dbReference>
<name>A0A316E9L0_9FLAO</name>
<protein>
    <submittedName>
        <fullName evidence="3">Uncharacterized protein</fullName>
    </submittedName>
</protein>
<proteinExistence type="predicted"/>
<feature type="transmembrane region" description="Helical" evidence="2">
    <location>
        <begin position="21"/>
        <end position="40"/>
    </location>
</feature>
<accession>A0A316E9L0</accession>
<comment type="caution">
    <text evidence="3">The sequence shown here is derived from an EMBL/GenBank/DDBJ whole genome shotgun (WGS) entry which is preliminary data.</text>
</comment>
<sequence length="276" mass="32583">MIKFFRKIRQKMLNENKFSKYMLYAIGEIILVVIGILIAFQVNEWSNQRHQAKAEEIVLTQLQNDLKKSQIELEKIIDVYQERTKACAIVLRSFWKTETPPDSISKYIEIPGITRIYSPILGTARSLISSGKIDLLSSYELKNDIVSYVEKVDAKLIDIKRHEESYFRKGKELIFDVMPNTYLSKEDYNNSFEETSPEDLKAYFENELVPMPMDFDKVPFQSDFNDLFQNEKFYLAYKKLYISHYNMYNIYGEILELTNELLEKLDNLNMAKYANK</sequence>
<evidence type="ECO:0000256" key="2">
    <source>
        <dbReference type="SAM" id="Phobius"/>
    </source>
</evidence>
<dbReference type="OrthoDB" id="821805at2"/>
<gene>
    <name evidence="3" type="ORF">LX78_00918</name>
</gene>
<dbReference type="EMBL" id="QGGP01000002">
    <property type="protein sequence ID" value="PWK19570.1"/>
    <property type="molecule type" value="Genomic_DNA"/>
</dbReference>
<organism evidence="3 4">
    <name type="scientific">Xanthomarina spongicola</name>
    <dbReference type="NCBI Taxonomy" id="570520"/>
    <lineage>
        <taxon>Bacteria</taxon>
        <taxon>Pseudomonadati</taxon>
        <taxon>Bacteroidota</taxon>
        <taxon>Flavobacteriia</taxon>
        <taxon>Flavobacteriales</taxon>
        <taxon>Flavobacteriaceae</taxon>
        <taxon>Xanthomarina</taxon>
    </lineage>
</organism>
<keyword evidence="2" id="KW-0472">Membrane</keyword>
<keyword evidence="4" id="KW-1185">Reference proteome</keyword>
<feature type="coiled-coil region" evidence="1">
    <location>
        <begin position="52"/>
        <end position="79"/>
    </location>
</feature>
<dbReference type="Proteomes" id="UP000245430">
    <property type="component" value="Unassembled WGS sequence"/>
</dbReference>
<evidence type="ECO:0000256" key="1">
    <source>
        <dbReference type="SAM" id="Coils"/>
    </source>
</evidence>
<evidence type="ECO:0000313" key="3">
    <source>
        <dbReference type="EMBL" id="PWK19570.1"/>
    </source>
</evidence>
<dbReference type="AlphaFoldDB" id="A0A316E9L0"/>
<reference evidence="3 4" key="1">
    <citation type="submission" date="2018-05" db="EMBL/GenBank/DDBJ databases">
        <title>Genomic Encyclopedia of Archaeal and Bacterial Type Strains, Phase II (KMG-II): from individual species to whole genera.</title>
        <authorList>
            <person name="Goeker M."/>
        </authorList>
    </citation>
    <scope>NUCLEOTIDE SEQUENCE [LARGE SCALE GENOMIC DNA]</scope>
    <source>
        <strain evidence="3 4">DSM 22637</strain>
    </source>
</reference>
<dbReference type="InterPro" id="IPR045749">
    <property type="entry name" value="DUF6090"/>
</dbReference>
<keyword evidence="2" id="KW-0812">Transmembrane</keyword>